<keyword evidence="1" id="KW-1133">Transmembrane helix</keyword>
<dbReference type="EMBL" id="MU004330">
    <property type="protein sequence ID" value="KAF2656960.1"/>
    <property type="molecule type" value="Genomic_DNA"/>
</dbReference>
<dbReference type="Proteomes" id="UP000799324">
    <property type="component" value="Unassembled WGS sequence"/>
</dbReference>
<evidence type="ECO:0000256" key="1">
    <source>
        <dbReference type="SAM" id="Phobius"/>
    </source>
</evidence>
<keyword evidence="1" id="KW-0472">Membrane</keyword>
<accession>A0A6A6TB06</accession>
<evidence type="ECO:0000313" key="2">
    <source>
        <dbReference type="EMBL" id="KAF2656960.1"/>
    </source>
</evidence>
<feature type="transmembrane region" description="Helical" evidence="1">
    <location>
        <begin position="52"/>
        <end position="71"/>
    </location>
</feature>
<keyword evidence="1" id="KW-0812">Transmembrane</keyword>
<dbReference type="AlphaFoldDB" id="A0A6A6TB06"/>
<keyword evidence="3" id="KW-1185">Reference proteome</keyword>
<organism evidence="2 3">
    <name type="scientific">Lophiostoma macrostomum CBS 122681</name>
    <dbReference type="NCBI Taxonomy" id="1314788"/>
    <lineage>
        <taxon>Eukaryota</taxon>
        <taxon>Fungi</taxon>
        <taxon>Dikarya</taxon>
        <taxon>Ascomycota</taxon>
        <taxon>Pezizomycotina</taxon>
        <taxon>Dothideomycetes</taxon>
        <taxon>Pleosporomycetidae</taxon>
        <taxon>Pleosporales</taxon>
        <taxon>Lophiostomataceae</taxon>
        <taxon>Lophiostoma</taxon>
    </lineage>
</organism>
<gene>
    <name evidence="2" type="ORF">K491DRAFT_714858</name>
</gene>
<evidence type="ECO:0000313" key="3">
    <source>
        <dbReference type="Proteomes" id="UP000799324"/>
    </source>
</evidence>
<proteinExistence type="predicted"/>
<sequence length="80" mass="8885">MAAPPRAPPRGDNWALGVEVKDLWARLWWRGADIPMPMTVAELAHMSLRSQLLCGAAVMVVGLGFNSVVIWCRWRAGLEE</sequence>
<reference evidence="2" key="1">
    <citation type="journal article" date="2020" name="Stud. Mycol.">
        <title>101 Dothideomycetes genomes: a test case for predicting lifestyles and emergence of pathogens.</title>
        <authorList>
            <person name="Haridas S."/>
            <person name="Albert R."/>
            <person name="Binder M."/>
            <person name="Bloem J."/>
            <person name="Labutti K."/>
            <person name="Salamov A."/>
            <person name="Andreopoulos B."/>
            <person name="Baker S."/>
            <person name="Barry K."/>
            <person name="Bills G."/>
            <person name="Bluhm B."/>
            <person name="Cannon C."/>
            <person name="Castanera R."/>
            <person name="Culley D."/>
            <person name="Daum C."/>
            <person name="Ezra D."/>
            <person name="Gonzalez J."/>
            <person name="Henrissat B."/>
            <person name="Kuo A."/>
            <person name="Liang C."/>
            <person name="Lipzen A."/>
            <person name="Lutzoni F."/>
            <person name="Magnuson J."/>
            <person name="Mondo S."/>
            <person name="Nolan M."/>
            <person name="Ohm R."/>
            <person name="Pangilinan J."/>
            <person name="Park H.-J."/>
            <person name="Ramirez L."/>
            <person name="Alfaro M."/>
            <person name="Sun H."/>
            <person name="Tritt A."/>
            <person name="Yoshinaga Y."/>
            <person name="Zwiers L.-H."/>
            <person name="Turgeon B."/>
            <person name="Goodwin S."/>
            <person name="Spatafora J."/>
            <person name="Crous P."/>
            <person name="Grigoriev I."/>
        </authorList>
    </citation>
    <scope>NUCLEOTIDE SEQUENCE</scope>
    <source>
        <strain evidence="2">CBS 122681</strain>
    </source>
</reference>
<name>A0A6A6TB06_9PLEO</name>
<protein>
    <submittedName>
        <fullName evidence="2">Uncharacterized protein</fullName>
    </submittedName>
</protein>